<organism evidence="1 2">
    <name type="scientific">Botryotinia fuckeliana (strain T4)</name>
    <name type="common">Noble rot fungus</name>
    <name type="synonym">Botrytis cinerea</name>
    <dbReference type="NCBI Taxonomy" id="999810"/>
    <lineage>
        <taxon>Eukaryota</taxon>
        <taxon>Fungi</taxon>
        <taxon>Dikarya</taxon>
        <taxon>Ascomycota</taxon>
        <taxon>Pezizomycotina</taxon>
        <taxon>Leotiomycetes</taxon>
        <taxon>Helotiales</taxon>
        <taxon>Sclerotiniaceae</taxon>
        <taxon>Botrytis</taxon>
    </lineage>
</organism>
<dbReference type="HOGENOM" id="CLU_2468793_0_0_1"/>
<dbReference type="Proteomes" id="UP000008177">
    <property type="component" value="Unplaced contigs"/>
</dbReference>
<sequence>MLSTELRDLKLATSFLASSWNSTNKKSSNLNEHPILLQLFDNVCANEGMGFLKAQPYWVRDTHIESVGGEHEIAIVARPISSVRNLLI</sequence>
<dbReference type="EMBL" id="FQ790320">
    <property type="protein sequence ID" value="CCD49596.1"/>
    <property type="molecule type" value="Genomic_DNA"/>
</dbReference>
<dbReference type="AlphaFoldDB" id="G2YCU8"/>
<proteinExistence type="predicted"/>
<dbReference type="InParanoid" id="G2YCU8"/>
<evidence type="ECO:0000313" key="2">
    <source>
        <dbReference type="Proteomes" id="UP000008177"/>
    </source>
</evidence>
<evidence type="ECO:0000313" key="1">
    <source>
        <dbReference type="EMBL" id="CCD49596.1"/>
    </source>
</evidence>
<reference evidence="2" key="1">
    <citation type="journal article" date="2011" name="PLoS Genet.">
        <title>Genomic analysis of the necrotrophic fungal pathogens Sclerotinia sclerotiorum and Botrytis cinerea.</title>
        <authorList>
            <person name="Amselem J."/>
            <person name="Cuomo C.A."/>
            <person name="van Kan J.A."/>
            <person name="Viaud M."/>
            <person name="Benito E.P."/>
            <person name="Couloux A."/>
            <person name="Coutinho P.M."/>
            <person name="de Vries R.P."/>
            <person name="Dyer P.S."/>
            <person name="Fillinger S."/>
            <person name="Fournier E."/>
            <person name="Gout L."/>
            <person name="Hahn M."/>
            <person name="Kohn L."/>
            <person name="Lapalu N."/>
            <person name="Plummer K.M."/>
            <person name="Pradier J.M."/>
            <person name="Quevillon E."/>
            <person name="Sharon A."/>
            <person name="Simon A."/>
            <person name="ten Have A."/>
            <person name="Tudzynski B."/>
            <person name="Tudzynski P."/>
            <person name="Wincker P."/>
            <person name="Andrew M."/>
            <person name="Anthouard V."/>
            <person name="Beever R.E."/>
            <person name="Beffa R."/>
            <person name="Benoit I."/>
            <person name="Bouzid O."/>
            <person name="Brault B."/>
            <person name="Chen Z."/>
            <person name="Choquer M."/>
            <person name="Collemare J."/>
            <person name="Cotton P."/>
            <person name="Danchin E.G."/>
            <person name="Da Silva C."/>
            <person name="Gautier A."/>
            <person name="Giraud C."/>
            <person name="Giraud T."/>
            <person name="Gonzalez C."/>
            <person name="Grossetete S."/>
            <person name="Guldener U."/>
            <person name="Henrissat B."/>
            <person name="Howlett B.J."/>
            <person name="Kodira C."/>
            <person name="Kretschmer M."/>
            <person name="Lappartient A."/>
            <person name="Leroch M."/>
            <person name="Levis C."/>
            <person name="Mauceli E."/>
            <person name="Neuveglise C."/>
            <person name="Oeser B."/>
            <person name="Pearson M."/>
            <person name="Poulain J."/>
            <person name="Poussereau N."/>
            <person name="Quesneville H."/>
            <person name="Rascle C."/>
            <person name="Schumacher J."/>
            <person name="Segurens B."/>
            <person name="Sexton A."/>
            <person name="Silva E."/>
            <person name="Sirven C."/>
            <person name="Soanes D.M."/>
            <person name="Talbot N.J."/>
            <person name="Templeton M."/>
            <person name="Yandava C."/>
            <person name="Yarden O."/>
            <person name="Zeng Q."/>
            <person name="Rollins J.A."/>
            <person name="Lebrun M.H."/>
            <person name="Dickman M."/>
        </authorList>
    </citation>
    <scope>NUCLEOTIDE SEQUENCE [LARGE SCALE GENOMIC DNA]</scope>
    <source>
        <strain evidence="2">T4</strain>
    </source>
</reference>
<protein>
    <submittedName>
        <fullName evidence="1">Uncharacterized protein</fullName>
    </submittedName>
</protein>
<accession>G2YCU8</accession>
<name>G2YCU8_BOTF4</name>
<gene>
    <name evidence="1" type="ORF">BofuT4_uP097040.1</name>
</gene>